<dbReference type="AlphaFoldDB" id="A0AA47G8I7"/>
<dbReference type="InterPro" id="IPR050321">
    <property type="entry name" value="Glycosyltr_2/OpgH_subfam"/>
</dbReference>
<dbReference type="InterPro" id="IPR029044">
    <property type="entry name" value="Nucleotide-diphossugar_trans"/>
</dbReference>
<evidence type="ECO:0000259" key="8">
    <source>
        <dbReference type="Pfam" id="PF00535"/>
    </source>
</evidence>
<dbReference type="Proteomes" id="UP001164714">
    <property type="component" value="Chromosome"/>
</dbReference>
<proteinExistence type="predicted"/>
<dbReference type="SUPFAM" id="SSF53448">
    <property type="entry name" value="Nucleotide-diphospho-sugar transferases"/>
    <property type="match status" value="1"/>
</dbReference>
<dbReference type="GO" id="GO:0016758">
    <property type="term" value="F:hexosyltransferase activity"/>
    <property type="evidence" value="ECO:0007669"/>
    <property type="project" value="TreeGrafter"/>
</dbReference>
<dbReference type="InterPro" id="IPR009875">
    <property type="entry name" value="PilZ_domain"/>
</dbReference>
<gene>
    <name evidence="11" type="ORF">OZ415_06925</name>
</gene>
<feature type="transmembrane region" description="Helical" evidence="7">
    <location>
        <begin position="379"/>
        <end position="398"/>
    </location>
</feature>
<evidence type="ECO:0000256" key="7">
    <source>
        <dbReference type="SAM" id="Phobius"/>
    </source>
</evidence>
<dbReference type="GO" id="GO:0035438">
    <property type="term" value="F:cyclic-di-GMP binding"/>
    <property type="evidence" value="ECO:0007669"/>
    <property type="project" value="InterPro"/>
</dbReference>
<dbReference type="EMBL" id="CP114063">
    <property type="protein sequence ID" value="WAT23991.1"/>
    <property type="molecule type" value="Genomic_DNA"/>
</dbReference>
<comment type="subcellular location">
    <subcellularLocation>
        <location evidence="1">Membrane</location>
        <topology evidence="1">Multi-pass membrane protein</topology>
    </subcellularLocation>
</comment>
<dbReference type="Gene3D" id="3.90.550.10">
    <property type="entry name" value="Spore Coat Polysaccharide Biosynthesis Protein SpsA, Chain A"/>
    <property type="match status" value="1"/>
</dbReference>
<dbReference type="Pfam" id="PF07238">
    <property type="entry name" value="PilZ"/>
    <property type="match status" value="1"/>
</dbReference>
<feature type="transmembrane region" description="Helical" evidence="7">
    <location>
        <begin position="480"/>
        <end position="505"/>
    </location>
</feature>
<accession>A0AA47G8I7</accession>
<dbReference type="SUPFAM" id="SSF141371">
    <property type="entry name" value="PilZ domain-like"/>
    <property type="match status" value="1"/>
</dbReference>
<organism evidence="11 12">
    <name type="scientific">Aerococcus urinaeequi</name>
    <dbReference type="NCBI Taxonomy" id="51665"/>
    <lineage>
        <taxon>Bacteria</taxon>
        <taxon>Bacillati</taxon>
        <taxon>Bacillota</taxon>
        <taxon>Bacilli</taxon>
        <taxon>Lactobacillales</taxon>
        <taxon>Aerococcaceae</taxon>
        <taxon>Aerococcus</taxon>
    </lineage>
</organism>
<evidence type="ECO:0000256" key="2">
    <source>
        <dbReference type="ARBA" id="ARBA00022676"/>
    </source>
</evidence>
<feature type="domain" description="Glycosyltransferase 2-like" evidence="8">
    <location>
        <begin position="85"/>
        <end position="191"/>
    </location>
</feature>
<reference evidence="11" key="1">
    <citation type="submission" date="2022-12" db="EMBL/GenBank/DDBJ databases">
        <title>Whole genome sequence analysis of a duck derived balloon bacteium Aerococcus urinaeequi henan2020.</title>
        <authorList>
            <person name="Zhang H."/>
            <person name="Qiao H.X."/>
            <person name="Bian C.Z."/>
            <person name="Shu J.C."/>
        </authorList>
    </citation>
    <scope>NUCLEOTIDE SEQUENCE</scope>
    <source>
        <strain evidence="11">2020-HN-1</strain>
    </source>
</reference>
<feature type="domain" description="Glycosyltransferase 2-like" evidence="10">
    <location>
        <begin position="192"/>
        <end position="384"/>
    </location>
</feature>
<evidence type="ECO:0000313" key="12">
    <source>
        <dbReference type="Proteomes" id="UP001164714"/>
    </source>
</evidence>
<dbReference type="Pfam" id="PF13632">
    <property type="entry name" value="Glyco_trans_2_3"/>
    <property type="match status" value="1"/>
</dbReference>
<evidence type="ECO:0000259" key="10">
    <source>
        <dbReference type="Pfam" id="PF13632"/>
    </source>
</evidence>
<sequence length="748" mass="86150">MNYDQLKRRLLYIFTILTTIIYLVWRGIYTLPWNESIFALIFGCLLWLSEICSNFTAILLIWSKGQAKPLEKPSVSTEDYPDVDVLIATHNEDSSLLTKTINSALRMKYPDPSKVHIYLADDNERPEIEALATKFSIGYLGVKNNKHAKSGNFNYALAHTHSPLIATFDADMIPYADFLMETVPYFIDNQKRIREGHEHIKPMGLVQTPQSFYNADMFQFNLFSEGDIPNEQDFFSREVNVYNSAHGAAIYTGSNTVISRQAIVDAGGFPTDTITEDFQLGAQINMAGYQNISTLEPMASGLTPTDIPSILKQRVRWGRGVVQSIFNIRALTNPKLTIAQRLVYLNGFLYWWSFFRRLLYIFAPILFTVFNIRVVDTDFWVLLAFWLPSYVLIQFVMADISSDLRTSRWGEIQETIFAPYLVIPIFLQTIGFKETKFKVTNKDAKQSNKDLLYVLPHAIMLALAVYGVITFNYGKFGSEIAYGSVITFWLLSHIVNLTFACLYYLGRPAYRQSERFAMTNDITVTDATETYHFVTHDISETGLSFVADCPYYFNPDENLAITIRKKDEVANLKGKIIRVWEKGQHFYYGVQLEEINKRNEADHLNYLQIIYDGFNQSLRQTMDPMVTMVDSFLINFQQRQNLSKTLNHTSDVYPPIQVNQSIVLAEGKVYVYWTNYRTIALDKKDLTHLQIGEVNLQLNMMSETDSHQYIYQIENLDQVMAIPRMKALIHEWLTLTKTKQKPVEEASL</sequence>
<evidence type="ECO:0000313" key="11">
    <source>
        <dbReference type="EMBL" id="WAT23991.1"/>
    </source>
</evidence>
<keyword evidence="2 11" id="KW-0328">Glycosyltransferase</keyword>
<evidence type="ECO:0000256" key="5">
    <source>
        <dbReference type="ARBA" id="ARBA00022989"/>
    </source>
</evidence>
<feature type="transmembrane region" description="Helical" evidence="7">
    <location>
        <begin position="348"/>
        <end position="367"/>
    </location>
</feature>
<keyword evidence="5 7" id="KW-1133">Transmembrane helix</keyword>
<feature type="transmembrane region" description="Helical" evidence="7">
    <location>
        <begin position="37"/>
        <end position="62"/>
    </location>
</feature>
<dbReference type="CDD" id="cd06421">
    <property type="entry name" value="CESA_CelA_like"/>
    <property type="match status" value="1"/>
</dbReference>
<keyword evidence="4 7" id="KW-0812">Transmembrane</keyword>
<dbReference type="PANTHER" id="PTHR43867">
    <property type="entry name" value="CELLULOSE SYNTHASE CATALYTIC SUBUNIT A [UDP-FORMING]"/>
    <property type="match status" value="1"/>
</dbReference>
<dbReference type="PANTHER" id="PTHR43867:SF2">
    <property type="entry name" value="CELLULOSE SYNTHASE CATALYTIC SUBUNIT A [UDP-FORMING]"/>
    <property type="match status" value="1"/>
</dbReference>
<dbReference type="GO" id="GO:0005886">
    <property type="term" value="C:plasma membrane"/>
    <property type="evidence" value="ECO:0007669"/>
    <property type="project" value="TreeGrafter"/>
</dbReference>
<dbReference type="RefSeq" id="WP_269104604.1">
    <property type="nucleotide sequence ID" value="NZ_CP114063.1"/>
</dbReference>
<evidence type="ECO:0000259" key="9">
    <source>
        <dbReference type="Pfam" id="PF07238"/>
    </source>
</evidence>
<feature type="domain" description="PilZ" evidence="9">
    <location>
        <begin position="511"/>
        <end position="605"/>
    </location>
</feature>
<dbReference type="Gene3D" id="2.40.10.220">
    <property type="entry name" value="predicted glycosyltransferase like domains"/>
    <property type="match status" value="1"/>
</dbReference>
<evidence type="ECO:0000256" key="1">
    <source>
        <dbReference type="ARBA" id="ARBA00004141"/>
    </source>
</evidence>
<name>A0AA47G8I7_9LACT</name>
<feature type="transmembrane region" description="Helical" evidence="7">
    <location>
        <begin position="451"/>
        <end position="474"/>
    </location>
</feature>
<evidence type="ECO:0000256" key="6">
    <source>
        <dbReference type="ARBA" id="ARBA00023136"/>
    </source>
</evidence>
<keyword evidence="3 11" id="KW-0808">Transferase</keyword>
<evidence type="ECO:0000256" key="3">
    <source>
        <dbReference type="ARBA" id="ARBA00022679"/>
    </source>
</evidence>
<dbReference type="InterPro" id="IPR001173">
    <property type="entry name" value="Glyco_trans_2-like"/>
</dbReference>
<dbReference type="Pfam" id="PF00535">
    <property type="entry name" value="Glycos_transf_2"/>
    <property type="match status" value="1"/>
</dbReference>
<dbReference type="EC" id="2.4.-.-" evidence="11"/>
<feature type="transmembrane region" description="Helical" evidence="7">
    <location>
        <begin position="12"/>
        <end position="31"/>
    </location>
</feature>
<keyword evidence="6 7" id="KW-0472">Membrane</keyword>
<protein>
    <submittedName>
        <fullName evidence="11">Glycosyltransferase</fullName>
        <ecNumber evidence="11">2.4.-.-</ecNumber>
    </submittedName>
</protein>
<evidence type="ECO:0000256" key="4">
    <source>
        <dbReference type="ARBA" id="ARBA00022692"/>
    </source>
</evidence>